<evidence type="ECO:0000256" key="1">
    <source>
        <dbReference type="ARBA" id="ARBA00006806"/>
    </source>
</evidence>
<dbReference type="GO" id="GO:0007023">
    <property type="term" value="P:post-chaperonin tubulin folding pathway"/>
    <property type="evidence" value="ECO:0007669"/>
    <property type="project" value="UniProtKB-UniRule"/>
</dbReference>
<dbReference type="Pfam" id="PF02970">
    <property type="entry name" value="TBCA"/>
    <property type="match status" value="1"/>
</dbReference>
<keyword evidence="2 3" id="KW-0143">Chaperone</keyword>
<dbReference type="OrthoDB" id="296187at2759"/>
<accession>A0A1V6T033</accession>
<evidence type="ECO:0000256" key="3">
    <source>
        <dbReference type="RuleBase" id="RU364030"/>
    </source>
</evidence>
<keyword evidence="3" id="KW-0206">Cytoskeleton</keyword>
<dbReference type="PANTHER" id="PTHR21500">
    <property type="entry name" value="TUBULIN-SPECIFIC CHAPERONE A"/>
    <property type="match status" value="1"/>
</dbReference>
<dbReference type="GO" id="GO:0007021">
    <property type="term" value="P:tubulin complex assembly"/>
    <property type="evidence" value="ECO:0007669"/>
    <property type="project" value="UniProtKB-UniRule"/>
</dbReference>
<comment type="subcellular location">
    <subcellularLocation>
        <location evidence="3">Cytoplasm</location>
        <location evidence="3">Cytoskeleton</location>
    </subcellularLocation>
</comment>
<dbReference type="InterPro" id="IPR004226">
    <property type="entry name" value="TBCA"/>
</dbReference>
<keyword evidence="3" id="KW-0963">Cytoplasm</keyword>
<reference evidence="5" key="1">
    <citation type="journal article" date="2017" name="Nat. Microbiol.">
        <title>Global analysis of biosynthetic gene clusters reveals vast potential of secondary metabolite production in Penicillium species.</title>
        <authorList>
            <person name="Nielsen J.C."/>
            <person name="Grijseels S."/>
            <person name="Prigent S."/>
            <person name="Ji B."/>
            <person name="Dainat J."/>
            <person name="Nielsen K.F."/>
            <person name="Frisvad J.C."/>
            <person name="Workman M."/>
            <person name="Nielsen J."/>
        </authorList>
    </citation>
    <scope>NUCLEOTIDE SEQUENCE [LARGE SCALE GENOMIC DNA]</scope>
    <source>
        <strain evidence="5">IBT 14082</strain>
    </source>
</reference>
<dbReference type="FunFam" id="1.20.58.90:FF:000016">
    <property type="entry name" value="Tubulin-specific chaperone A"/>
    <property type="match status" value="1"/>
</dbReference>
<dbReference type="PANTHER" id="PTHR21500:SF0">
    <property type="entry name" value="TUBULIN-SPECIFIC CHAPERONE A"/>
    <property type="match status" value="1"/>
</dbReference>
<name>A0A1V6T033_9EURO</name>
<evidence type="ECO:0000256" key="2">
    <source>
        <dbReference type="ARBA" id="ARBA00023186"/>
    </source>
</evidence>
<dbReference type="GO" id="GO:0005829">
    <property type="term" value="C:cytosol"/>
    <property type="evidence" value="ECO:0007669"/>
    <property type="project" value="TreeGrafter"/>
</dbReference>
<comment type="similarity">
    <text evidence="1 3">Belongs to the TBCA family.</text>
</comment>
<organism evidence="4 5">
    <name type="scientific">Penicillium flavigenum</name>
    <dbReference type="NCBI Taxonomy" id="254877"/>
    <lineage>
        <taxon>Eukaryota</taxon>
        <taxon>Fungi</taxon>
        <taxon>Dikarya</taxon>
        <taxon>Ascomycota</taxon>
        <taxon>Pezizomycotina</taxon>
        <taxon>Eurotiomycetes</taxon>
        <taxon>Eurotiomycetidae</taxon>
        <taxon>Eurotiales</taxon>
        <taxon>Aspergillaceae</taxon>
        <taxon>Penicillium</taxon>
    </lineage>
</organism>
<evidence type="ECO:0000313" key="4">
    <source>
        <dbReference type="EMBL" id="OQE19612.1"/>
    </source>
</evidence>
<dbReference type="AlphaFoldDB" id="A0A1V6T033"/>
<dbReference type="STRING" id="254877.A0A1V6T033"/>
<proteinExistence type="inferred from homology"/>
<dbReference type="Proteomes" id="UP000191342">
    <property type="component" value="Unassembled WGS sequence"/>
</dbReference>
<dbReference type="EMBL" id="MLQL01000018">
    <property type="protein sequence ID" value="OQE19612.1"/>
    <property type="molecule type" value="Genomic_DNA"/>
</dbReference>
<dbReference type="SUPFAM" id="SSF46988">
    <property type="entry name" value="Tubulin chaperone cofactor A"/>
    <property type="match status" value="1"/>
</dbReference>
<dbReference type="GO" id="GO:0048487">
    <property type="term" value="F:beta-tubulin binding"/>
    <property type="evidence" value="ECO:0007669"/>
    <property type="project" value="InterPro"/>
</dbReference>
<keyword evidence="3" id="KW-0493">Microtubule</keyword>
<gene>
    <name evidence="4" type="ORF">PENFLA_c018G04820</name>
</gene>
<protein>
    <recommendedName>
        <fullName evidence="3">Tubulin-specific chaperone A</fullName>
    </recommendedName>
</protein>
<evidence type="ECO:0000313" key="5">
    <source>
        <dbReference type="Proteomes" id="UP000191342"/>
    </source>
</evidence>
<dbReference type="InterPro" id="IPR036126">
    <property type="entry name" value="TBCA_sf"/>
</dbReference>
<keyword evidence="5" id="KW-1185">Reference proteome</keyword>
<dbReference type="Gene3D" id="1.20.58.90">
    <property type="match status" value="1"/>
</dbReference>
<comment type="subunit">
    <text evidence="3">Supercomplex made of cofactors A to E. Cofactors A and D function by capturing and stabilizing tubulin in a quasi-native conformation. Cofactor E binds to the cofactor D-tubulin complex; interaction with cofactor C then causes the release of tubulin polypeptides that are committed to the native state.</text>
</comment>
<dbReference type="GO" id="GO:0005874">
    <property type="term" value="C:microtubule"/>
    <property type="evidence" value="ECO:0007669"/>
    <property type="project" value="UniProtKB-KW"/>
</dbReference>
<sequence length="118" mass="13405">MAPRTQLEITTSSVIRLVKEEASYHNELQQQAERIKKLEADTTDDDENREYTLKQERMSLEETKKVLPTLKEKIVQTVANLEALIIEEGKKGLESNVEHITAAKEAIAQAKTAQREIS</sequence>
<comment type="caution">
    <text evidence="4">The sequence shown here is derived from an EMBL/GenBank/DDBJ whole genome shotgun (WGS) entry which is preliminary data.</text>
</comment>